<name>A0A481YQ76_9VIRU</name>
<dbReference type="Pfam" id="PF19168">
    <property type="entry name" value="DUF5850"/>
    <property type="match status" value="1"/>
</dbReference>
<protein>
    <submittedName>
        <fullName evidence="1">Uncharacterized protein</fullName>
    </submittedName>
</protein>
<sequence>MSDSKFILTFATIIAALVCVIKFGGQKQIKENWGWTMTPMQAKVERVYLKPGIGLEGLPGNYQTALKRRPEQGVGRGDIYMIPGTYQSQLSPRNSGQVDYGAHLRYNMPDRKWQGVDTRNPLRPMVPPVPPALAQAQQLEAAQKQSQLFPGETVLQEPYGARASAYGGIHGGVQAVEEGYGCGMGAVEEGYGMTRGFNPNQGHNTASTVESYCGSCGGGYGCRGCGAVGCRKGGGGPPAHPLSAPATTKLMTADYAAPSFKQSVSEHETTPTTSLLPVGDMTMMNSFGEIEQPIVYDQLIFAQQRSRLYGQGDPIRGDLPIIPCKNEWFSPSVHPQIDLRDGAMFVMGGVDNGTTKELVELQNAAVGGVSNAFSTASGVNFAIEKSSYLTSGADLEVETGQFAEVTAFP</sequence>
<dbReference type="InterPro" id="IPR043882">
    <property type="entry name" value="DUF5850"/>
</dbReference>
<reference evidence="1" key="1">
    <citation type="journal article" date="2019" name="MBio">
        <title>Virus Genomes from Deep Sea Sediments Expand the Ocean Megavirome and Support Independent Origins of Viral Gigantism.</title>
        <authorList>
            <person name="Backstrom D."/>
            <person name="Yutin N."/>
            <person name="Jorgensen S.L."/>
            <person name="Dharamshi J."/>
            <person name="Homa F."/>
            <person name="Zaremba-Niedwiedzka K."/>
            <person name="Spang A."/>
            <person name="Wolf Y.I."/>
            <person name="Koonin E.V."/>
            <person name="Ettema T.J."/>
        </authorList>
    </citation>
    <scope>NUCLEOTIDE SEQUENCE</scope>
</reference>
<evidence type="ECO:0000313" key="1">
    <source>
        <dbReference type="EMBL" id="QBK85342.1"/>
    </source>
</evidence>
<proteinExistence type="predicted"/>
<dbReference type="EMBL" id="MK500318">
    <property type="protein sequence ID" value="QBK85342.1"/>
    <property type="molecule type" value="Genomic_DNA"/>
</dbReference>
<gene>
    <name evidence="1" type="ORF">LCIVAC01_01510</name>
</gene>
<organism evidence="1">
    <name type="scientific">Iridovirus LCIVAC01</name>
    <dbReference type="NCBI Taxonomy" id="2506607"/>
    <lineage>
        <taxon>Viruses</taxon>
        <taxon>Varidnaviria</taxon>
        <taxon>Bamfordvirae</taxon>
        <taxon>Nucleocytoviricota</taxon>
        <taxon>Megaviricetes</taxon>
        <taxon>Pimascovirales</taxon>
        <taxon>Pimascovirales incertae sedis</taxon>
        <taxon>Iridoviridae</taxon>
    </lineage>
</organism>
<accession>A0A481YQ76</accession>